<sequence>MIGESTVKLTIALKDSGLDDEELDRLTQNLLQEIKDLDELEQVNRVAVAETPQGAKSLGSFLLGMLQVEVSVANIKKLLGFVGDSLGNKPIEFEVEANGKKLKLKAYSQQELQAGQQFVSST</sequence>
<evidence type="ECO:0008006" key="3">
    <source>
        <dbReference type="Google" id="ProtNLM"/>
    </source>
</evidence>
<name>A0ABX1PCN3_9CYAN</name>
<organism evidence="1 2">
    <name type="scientific">Brasilonema bromeliae SPC951</name>
    <dbReference type="NCBI Taxonomy" id="385972"/>
    <lineage>
        <taxon>Bacteria</taxon>
        <taxon>Bacillati</taxon>
        <taxon>Cyanobacteriota</taxon>
        <taxon>Cyanophyceae</taxon>
        <taxon>Nostocales</taxon>
        <taxon>Scytonemataceae</taxon>
        <taxon>Brasilonema</taxon>
        <taxon>Bromeliae group (in: Brasilonema)</taxon>
    </lineage>
</organism>
<accession>A0ABX1PCN3</accession>
<comment type="caution">
    <text evidence="1">The sequence shown here is derived from an EMBL/GenBank/DDBJ whole genome shotgun (WGS) entry which is preliminary data.</text>
</comment>
<reference evidence="1 2" key="1">
    <citation type="submission" date="2018-06" db="EMBL/GenBank/DDBJ databases">
        <title>Comparative genomics of Brasilonema spp. strains.</title>
        <authorList>
            <person name="Alvarenga D.O."/>
            <person name="Fiore M.F."/>
            <person name="Varani A.M."/>
        </authorList>
    </citation>
    <scope>NUCLEOTIDE SEQUENCE [LARGE SCALE GENOMIC DNA]</scope>
    <source>
        <strain evidence="1 2">SPC951</strain>
    </source>
</reference>
<dbReference type="EMBL" id="QMEB01000147">
    <property type="protein sequence ID" value="NMG21245.1"/>
    <property type="molecule type" value="Genomic_DNA"/>
</dbReference>
<protein>
    <recommendedName>
        <fullName evidence="3">Sugar ABC transporter permease</fullName>
    </recommendedName>
</protein>
<dbReference type="Proteomes" id="UP000718564">
    <property type="component" value="Unassembled WGS sequence"/>
</dbReference>
<evidence type="ECO:0000313" key="1">
    <source>
        <dbReference type="EMBL" id="NMG21245.1"/>
    </source>
</evidence>
<proteinExistence type="predicted"/>
<keyword evidence="2" id="KW-1185">Reference proteome</keyword>
<evidence type="ECO:0000313" key="2">
    <source>
        <dbReference type="Proteomes" id="UP000718564"/>
    </source>
</evidence>
<gene>
    <name evidence="1" type="ORF">DP116_18035</name>
</gene>
<dbReference type="RefSeq" id="WP_169156487.1">
    <property type="nucleotide sequence ID" value="NZ_CAWPJE010000140.1"/>
</dbReference>